<sequence length="326" mass="35245">MRRNIVIAITCVLFSFPALAYAASPAWVTVHDTGLIWGEDILLGSIADISCADGQRLQELINMKLGNILKPGGVKTLTAYVLKMKIQSSGVDSSNITWSIPDNITITRASQTVPSTQINAAAQAEMEQAVKASGEQRDWTIELLTGAADMVIPPGELKMETELPYGIKYTVPTVVYVHFNVKGKDAGRAVCRFQLHTFDNVVVAARAVRANTVLTADDVRIEKKEISSVTAYYMTDINKAIGQISRYPLKPGDILKESLLVSPVIVKRGAPVHIMVKTNGLTVQTDGVAMTDGSKDEVIRVKNSTTGVIVSGQVIDENTVAIQMDS</sequence>
<protein>
    <submittedName>
        <fullName evidence="6">Flagella basal body P-ring formation protein FlgA</fullName>
    </submittedName>
</protein>
<dbReference type="NCBIfam" id="TIGR03170">
    <property type="entry name" value="flgA_cterm"/>
    <property type="match status" value="1"/>
</dbReference>
<comment type="caution">
    <text evidence="6">The sequence shown here is derived from an EMBL/GenBank/DDBJ whole genome shotgun (WGS) entry which is preliminary data.</text>
</comment>
<dbReference type="PANTHER" id="PTHR36307">
    <property type="entry name" value="FLAGELLA BASAL BODY P-RING FORMATION PROTEIN FLGA"/>
    <property type="match status" value="1"/>
</dbReference>
<dbReference type="PANTHER" id="PTHR36307:SF1">
    <property type="entry name" value="FLAGELLA BASAL BODY P-RING FORMATION PROTEIN FLGA"/>
    <property type="match status" value="1"/>
</dbReference>
<accession>A0A4R3KBX0</accession>
<gene>
    <name evidence="6" type="ORF">EDC37_104112</name>
</gene>
<dbReference type="EMBL" id="SMAA01000004">
    <property type="protein sequence ID" value="TCS80510.1"/>
    <property type="molecule type" value="Genomic_DNA"/>
</dbReference>
<dbReference type="GO" id="GO:0042597">
    <property type="term" value="C:periplasmic space"/>
    <property type="evidence" value="ECO:0007669"/>
    <property type="project" value="UniProtKB-SubCell"/>
</dbReference>
<evidence type="ECO:0000313" key="6">
    <source>
        <dbReference type="EMBL" id="TCS80510.1"/>
    </source>
</evidence>
<dbReference type="CDD" id="cd11614">
    <property type="entry name" value="SAF_CpaB_FlgA_like"/>
    <property type="match status" value="1"/>
</dbReference>
<dbReference type="OrthoDB" id="255224at2"/>
<dbReference type="InterPro" id="IPR017585">
    <property type="entry name" value="SAF_FlgA"/>
</dbReference>
<organism evidence="6 7">
    <name type="scientific">Pectinatus cerevisiiphilus</name>
    <dbReference type="NCBI Taxonomy" id="86956"/>
    <lineage>
        <taxon>Bacteria</taxon>
        <taxon>Bacillati</taxon>
        <taxon>Bacillota</taxon>
        <taxon>Negativicutes</taxon>
        <taxon>Selenomonadales</taxon>
        <taxon>Selenomonadaceae</taxon>
        <taxon>Pectinatus</taxon>
    </lineage>
</organism>
<dbReference type="Proteomes" id="UP000295188">
    <property type="component" value="Unassembled WGS sequence"/>
</dbReference>
<dbReference type="Pfam" id="PF13144">
    <property type="entry name" value="ChapFlgA"/>
    <property type="match status" value="1"/>
</dbReference>
<name>A0A4R3KBX0_9FIRM</name>
<evidence type="ECO:0000256" key="3">
    <source>
        <dbReference type="ARBA" id="ARBA00022764"/>
    </source>
</evidence>
<evidence type="ECO:0000256" key="1">
    <source>
        <dbReference type="ARBA" id="ARBA00004418"/>
    </source>
</evidence>
<keyword evidence="2 4" id="KW-0732">Signal</keyword>
<evidence type="ECO:0000256" key="4">
    <source>
        <dbReference type="SAM" id="SignalP"/>
    </source>
</evidence>
<dbReference type="AlphaFoldDB" id="A0A4R3KBX0"/>
<feature type="signal peptide" evidence="4">
    <location>
        <begin position="1"/>
        <end position="22"/>
    </location>
</feature>
<dbReference type="InterPro" id="IPR039246">
    <property type="entry name" value="Flagellar_FlgA"/>
</dbReference>
<dbReference type="GO" id="GO:0044780">
    <property type="term" value="P:bacterial-type flagellum assembly"/>
    <property type="evidence" value="ECO:0007669"/>
    <property type="project" value="InterPro"/>
</dbReference>
<feature type="domain" description="SAF" evidence="5">
    <location>
        <begin position="199"/>
        <end position="261"/>
    </location>
</feature>
<evidence type="ECO:0000256" key="2">
    <source>
        <dbReference type="ARBA" id="ARBA00022729"/>
    </source>
</evidence>
<dbReference type="Gene3D" id="3.90.1210.10">
    <property type="entry name" value="Antifreeze-like/N-acetylneuraminic acid synthase C-terminal domain"/>
    <property type="match status" value="1"/>
</dbReference>
<comment type="subcellular location">
    <subcellularLocation>
        <location evidence="1">Periplasm</location>
    </subcellularLocation>
</comment>
<dbReference type="RefSeq" id="WP_132548035.1">
    <property type="nucleotide sequence ID" value="NZ_SMAA01000004.1"/>
</dbReference>
<feature type="chain" id="PRO_5020488178" evidence="4">
    <location>
        <begin position="23"/>
        <end position="326"/>
    </location>
</feature>
<keyword evidence="6" id="KW-0969">Cilium</keyword>
<reference evidence="6 7" key="1">
    <citation type="submission" date="2019-03" db="EMBL/GenBank/DDBJ databases">
        <title>Genomic Encyclopedia of Type Strains, Phase IV (KMG-IV): sequencing the most valuable type-strain genomes for metagenomic binning, comparative biology and taxonomic classification.</title>
        <authorList>
            <person name="Goeker M."/>
        </authorList>
    </citation>
    <scope>NUCLEOTIDE SEQUENCE [LARGE SCALE GENOMIC DNA]</scope>
    <source>
        <strain evidence="6 7">DSM 20467</strain>
    </source>
</reference>
<keyword evidence="6" id="KW-0282">Flagellum</keyword>
<dbReference type="InterPro" id="IPR013974">
    <property type="entry name" value="SAF"/>
</dbReference>
<evidence type="ECO:0000259" key="5">
    <source>
        <dbReference type="SMART" id="SM00858"/>
    </source>
</evidence>
<keyword evidence="7" id="KW-1185">Reference proteome</keyword>
<keyword evidence="6" id="KW-0966">Cell projection</keyword>
<proteinExistence type="predicted"/>
<keyword evidence="3" id="KW-0574">Periplasm</keyword>
<dbReference type="Gene3D" id="2.30.30.760">
    <property type="match status" value="1"/>
</dbReference>
<dbReference type="SMART" id="SM00858">
    <property type="entry name" value="SAF"/>
    <property type="match status" value="1"/>
</dbReference>
<evidence type="ECO:0000313" key="7">
    <source>
        <dbReference type="Proteomes" id="UP000295188"/>
    </source>
</evidence>